<organism evidence="1 2">
    <name type="scientific">Ensete ventricosum</name>
    <name type="common">Abyssinian banana</name>
    <name type="synonym">Musa ensete</name>
    <dbReference type="NCBI Taxonomy" id="4639"/>
    <lineage>
        <taxon>Eukaryota</taxon>
        <taxon>Viridiplantae</taxon>
        <taxon>Streptophyta</taxon>
        <taxon>Embryophyta</taxon>
        <taxon>Tracheophyta</taxon>
        <taxon>Spermatophyta</taxon>
        <taxon>Magnoliopsida</taxon>
        <taxon>Liliopsida</taxon>
        <taxon>Zingiberales</taxon>
        <taxon>Musaceae</taxon>
        <taxon>Ensete</taxon>
    </lineage>
</organism>
<dbReference type="Proteomes" id="UP001222027">
    <property type="component" value="Unassembled WGS sequence"/>
</dbReference>
<dbReference type="EMBL" id="JAQQAF010000006">
    <property type="protein sequence ID" value="KAJ8480234.1"/>
    <property type="molecule type" value="Genomic_DNA"/>
</dbReference>
<comment type="caution">
    <text evidence="1">The sequence shown here is derived from an EMBL/GenBank/DDBJ whole genome shotgun (WGS) entry which is preliminary data.</text>
</comment>
<keyword evidence="2" id="KW-1185">Reference proteome</keyword>
<reference evidence="1 2" key="1">
    <citation type="submission" date="2022-12" db="EMBL/GenBank/DDBJ databases">
        <title>Chromosome-scale assembly of the Ensete ventricosum genome.</title>
        <authorList>
            <person name="Dussert Y."/>
            <person name="Stocks J."/>
            <person name="Wendawek A."/>
            <person name="Woldeyes F."/>
            <person name="Nichols R.A."/>
            <person name="Borrell J.S."/>
        </authorList>
    </citation>
    <scope>NUCLEOTIDE SEQUENCE [LARGE SCALE GENOMIC DNA]</scope>
    <source>
        <strain evidence="2">cv. Maze</strain>
        <tissue evidence="1">Seeds</tissue>
    </source>
</reference>
<gene>
    <name evidence="1" type="ORF">OPV22_023961</name>
</gene>
<evidence type="ECO:0000313" key="2">
    <source>
        <dbReference type="Proteomes" id="UP001222027"/>
    </source>
</evidence>
<dbReference type="AlphaFoldDB" id="A0AAV8QXX0"/>
<name>A0AAV8QXX0_ENSVE</name>
<evidence type="ECO:0000313" key="1">
    <source>
        <dbReference type="EMBL" id="KAJ8480234.1"/>
    </source>
</evidence>
<proteinExistence type="predicted"/>
<accession>A0AAV8QXX0</accession>
<sequence length="81" mass="9269">MCLRSLNESLDQWTSSMEVQETSTPRFLKIEKAAIDKEHAARKETCNVAANFQGMRRPAVECSGDTAHHASFMRPHHWLKN</sequence>
<protein>
    <submittedName>
        <fullName evidence="1">Uncharacterized protein</fullName>
    </submittedName>
</protein>